<organism evidence="2 3">
    <name type="scientific">Penicillium alfredii</name>
    <dbReference type="NCBI Taxonomy" id="1506179"/>
    <lineage>
        <taxon>Eukaryota</taxon>
        <taxon>Fungi</taxon>
        <taxon>Dikarya</taxon>
        <taxon>Ascomycota</taxon>
        <taxon>Pezizomycotina</taxon>
        <taxon>Eurotiomycetes</taxon>
        <taxon>Eurotiomycetidae</taxon>
        <taxon>Eurotiales</taxon>
        <taxon>Aspergillaceae</taxon>
        <taxon>Penicillium</taxon>
    </lineage>
</organism>
<evidence type="ECO:0000313" key="2">
    <source>
        <dbReference type="EMBL" id="KAJ5105984.1"/>
    </source>
</evidence>
<feature type="signal peptide" evidence="1">
    <location>
        <begin position="1"/>
        <end position="20"/>
    </location>
</feature>
<keyword evidence="1" id="KW-0732">Signal</keyword>
<reference evidence="2" key="2">
    <citation type="journal article" date="2023" name="IMA Fungus">
        <title>Comparative genomic study of the Penicillium genus elucidates a diverse pangenome and 15 lateral gene transfer events.</title>
        <authorList>
            <person name="Petersen C."/>
            <person name="Sorensen T."/>
            <person name="Nielsen M.R."/>
            <person name="Sondergaard T.E."/>
            <person name="Sorensen J.L."/>
            <person name="Fitzpatrick D.A."/>
            <person name="Frisvad J.C."/>
            <person name="Nielsen K.L."/>
        </authorList>
    </citation>
    <scope>NUCLEOTIDE SEQUENCE</scope>
    <source>
        <strain evidence="2">IBT 34128</strain>
    </source>
</reference>
<evidence type="ECO:0000256" key="1">
    <source>
        <dbReference type="SAM" id="SignalP"/>
    </source>
</evidence>
<proteinExistence type="predicted"/>
<dbReference type="OrthoDB" id="10449264at2759"/>
<keyword evidence="3" id="KW-1185">Reference proteome</keyword>
<gene>
    <name evidence="2" type="ORF">NUU61_003331</name>
</gene>
<dbReference type="AlphaFoldDB" id="A0A9W9FT92"/>
<protein>
    <submittedName>
        <fullName evidence="2">Uncharacterized protein</fullName>
    </submittedName>
</protein>
<dbReference type="RefSeq" id="XP_056514980.1">
    <property type="nucleotide sequence ID" value="XM_056653913.1"/>
</dbReference>
<comment type="caution">
    <text evidence="2">The sequence shown here is derived from an EMBL/GenBank/DDBJ whole genome shotgun (WGS) entry which is preliminary data.</text>
</comment>
<dbReference type="Proteomes" id="UP001141434">
    <property type="component" value="Unassembled WGS sequence"/>
</dbReference>
<reference evidence="2" key="1">
    <citation type="submission" date="2022-11" db="EMBL/GenBank/DDBJ databases">
        <authorList>
            <person name="Petersen C."/>
        </authorList>
    </citation>
    <scope>NUCLEOTIDE SEQUENCE</scope>
    <source>
        <strain evidence="2">IBT 34128</strain>
    </source>
</reference>
<dbReference type="GeneID" id="81393081"/>
<evidence type="ECO:0000313" key="3">
    <source>
        <dbReference type="Proteomes" id="UP001141434"/>
    </source>
</evidence>
<accession>A0A9W9FT92</accession>
<sequence length="336" mass="37369">MIRAVILSLVSLSNLGCVLGTSIYEAYPGLKDLVLSEGSGHEWHTTDEWRCPWFHPRNLKTELSVIKTGRCSHESVKDRVKGPALSCCNIGGRSGPTCDYTQSLSYSKSRSTTLGWKVGIQAKFGDAKVTGEYTASFDLSGSVTETAANSSGQTLGWRNLEPGYYYIPKIAYLKFRCSGIVYKDNPWIEVPEWGGYMYMSGYSTDPPKNVSPKKWMSLWTPEDRTCGIRGGAYWYGYHDVGTANPGAVALQQTDRTYKMSDDYRNKWSETSVEFPVLDEHGEILSVYDLEKIPCSSAFGLEINEDGYVELPPAIFPEATDLSEEKGEEQAAFHGEL</sequence>
<name>A0A9W9FT92_9EURO</name>
<dbReference type="EMBL" id="JAPMSZ010000004">
    <property type="protein sequence ID" value="KAJ5105984.1"/>
    <property type="molecule type" value="Genomic_DNA"/>
</dbReference>
<feature type="chain" id="PRO_5040732697" evidence="1">
    <location>
        <begin position="21"/>
        <end position="336"/>
    </location>
</feature>